<organism evidence="1 2">
    <name type="scientific">Christiangramia flava JLT2011</name>
    <dbReference type="NCBI Taxonomy" id="1229726"/>
    <lineage>
        <taxon>Bacteria</taxon>
        <taxon>Pseudomonadati</taxon>
        <taxon>Bacteroidota</taxon>
        <taxon>Flavobacteriia</taxon>
        <taxon>Flavobacteriales</taxon>
        <taxon>Flavobacteriaceae</taxon>
        <taxon>Christiangramia</taxon>
    </lineage>
</organism>
<dbReference type="Proteomes" id="UP000186230">
    <property type="component" value="Chromosome"/>
</dbReference>
<dbReference type="RefSeq" id="WP_083643983.1">
    <property type="nucleotide sequence ID" value="NZ_AMRU01000001.1"/>
</dbReference>
<evidence type="ECO:0000313" key="2">
    <source>
        <dbReference type="Proteomes" id="UP000186230"/>
    </source>
</evidence>
<accession>A0A1L7I509</accession>
<dbReference type="AlphaFoldDB" id="A0A1L7I509"/>
<reference evidence="1 2" key="1">
    <citation type="submission" date="2016-07" db="EMBL/GenBank/DDBJ databases">
        <title>Multi-omics approach to identify versatile polysaccharide utilization systems of a marine flavobacterium Gramella flava.</title>
        <authorList>
            <person name="Tang K."/>
        </authorList>
    </citation>
    <scope>NUCLEOTIDE SEQUENCE [LARGE SCALE GENOMIC DNA]</scope>
    <source>
        <strain evidence="1 2">JLT2011</strain>
    </source>
</reference>
<dbReference type="EMBL" id="CP016359">
    <property type="protein sequence ID" value="APU68182.1"/>
    <property type="molecule type" value="Genomic_DNA"/>
</dbReference>
<sequence length="149" mass="17068">MGIREELIRICREKIDEKVASLKKSMDGLKEDLENESKSSAGDKYETSREMINIEWNKLSQQLVEFEKQLKTLNRVQHLEPKETVQLGAIVDTGKARYFISVPAGEIYLDHQRYYAIGVHSPIAQAMLGKKKGEFFSFRETSTKINSIA</sequence>
<keyword evidence="2" id="KW-1185">Reference proteome</keyword>
<gene>
    <name evidence="1" type="ORF">GRFL_1458</name>
</gene>
<protein>
    <submittedName>
        <fullName evidence="1">Uncharacterized protein</fullName>
    </submittedName>
</protein>
<dbReference type="OrthoDB" id="667380at2"/>
<dbReference type="STRING" id="1229726.GRFL_1458"/>
<name>A0A1L7I509_9FLAO</name>
<proteinExistence type="predicted"/>
<dbReference type="KEGG" id="gfl:GRFL_1458"/>
<evidence type="ECO:0000313" key="1">
    <source>
        <dbReference type="EMBL" id="APU68182.1"/>
    </source>
</evidence>